<accession>A0A0S3UFT1</accession>
<dbReference type="RefSeq" id="YP_009604336.1">
    <property type="nucleotide sequence ID" value="NC_041964.1"/>
</dbReference>
<evidence type="ECO:0000313" key="2">
    <source>
        <dbReference type="Proteomes" id="UP000221614"/>
    </source>
</evidence>
<protein>
    <submittedName>
        <fullName evidence="1">Uncharacterized protein</fullName>
    </submittedName>
</protein>
<dbReference type="EMBL" id="LC102729">
    <property type="protein sequence ID" value="BAU16364.1"/>
    <property type="molecule type" value="Genomic_DNA"/>
</dbReference>
<keyword evidence="2" id="KW-1185">Reference proteome</keyword>
<proteinExistence type="predicted"/>
<dbReference type="KEGG" id="vg:40080230"/>
<organism evidence="1 2">
    <name type="scientific">Pseudomonas phage phiR18</name>
    <dbReference type="NCBI Taxonomy" id="1752027"/>
    <lineage>
        <taxon>Viruses</taxon>
        <taxon>Duplodnaviria</taxon>
        <taxon>Heunggongvirae</taxon>
        <taxon>Uroviricota</taxon>
        <taxon>Caudoviricetes</taxon>
        <taxon>Kochitakasuvirus</taxon>
        <taxon>Kochitakasuvirus R18</taxon>
    </lineage>
</organism>
<sequence length="118" mass="12833">MEENEKPAAKIAHAKRAVHFTLNEHTITKGIEIAKDALTMRTGLASGQNEKYKFDVDTTLNGWVLVTVTKTEPDEAWGKWRTLALSPTALVELAIATGLINADLNVEDPLHIVAVAGD</sequence>
<evidence type="ECO:0000313" key="1">
    <source>
        <dbReference type="EMBL" id="BAU16364.1"/>
    </source>
</evidence>
<reference evidence="1" key="1">
    <citation type="journal article" date="2016" name="Genome Announc.">
        <title>Complete Genome Sequences of Broad-Host-Range Pseudomonas aeruginosa Bacteriophages phiR18 and phiS12-1.</title>
        <authorList>
            <person name="Furusawa T."/>
            <person name="Iwano H."/>
            <person name="Higuchi H."/>
            <person name="Usui M."/>
            <person name="Maruyama F."/>
            <person name="Nakagawa I."/>
            <person name="Yokota H."/>
            <person name="Tamura Y."/>
        </authorList>
    </citation>
    <scope>NUCLEOTIDE SEQUENCE [LARGE SCALE GENOMIC DNA]</scope>
</reference>
<name>A0A0S3UFT1_9CAUD</name>
<dbReference type="GeneID" id="40080230"/>
<dbReference type="Proteomes" id="UP000221614">
    <property type="component" value="Segment"/>
</dbReference>